<keyword evidence="5" id="KW-0067">ATP-binding</keyword>
<proteinExistence type="inferred from homology"/>
<name>A0A8J6J8H4_9FIRM</name>
<evidence type="ECO:0000256" key="6">
    <source>
        <dbReference type="ARBA" id="ARBA00023277"/>
    </source>
</evidence>
<dbReference type="InterPro" id="IPR037051">
    <property type="entry name" value="4-carb_acid_sugar_kinase_N_sf"/>
</dbReference>
<accession>A0A8J6J8H4</accession>
<dbReference type="Gene3D" id="3.40.980.20">
    <property type="entry name" value="Four-carbon acid sugar kinase, nucleotide binding domain"/>
    <property type="match status" value="1"/>
</dbReference>
<dbReference type="GO" id="GO:0016301">
    <property type="term" value="F:kinase activity"/>
    <property type="evidence" value="ECO:0007669"/>
    <property type="project" value="UniProtKB-KW"/>
</dbReference>
<protein>
    <submittedName>
        <fullName evidence="9">Four-carbon acid sugar kinase family protein</fullName>
    </submittedName>
</protein>
<dbReference type="RefSeq" id="WP_186852199.1">
    <property type="nucleotide sequence ID" value="NZ_JACOPO010000002.1"/>
</dbReference>
<dbReference type="Gene3D" id="3.40.50.10840">
    <property type="entry name" value="Putative sugar-binding, N-terminal domain"/>
    <property type="match status" value="1"/>
</dbReference>
<evidence type="ECO:0000256" key="2">
    <source>
        <dbReference type="ARBA" id="ARBA00022679"/>
    </source>
</evidence>
<gene>
    <name evidence="9" type="ORF">H8S11_03375</name>
</gene>
<dbReference type="Pfam" id="PF17042">
    <property type="entry name" value="NBD_C"/>
    <property type="match status" value="1"/>
</dbReference>
<evidence type="ECO:0000256" key="5">
    <source>
        <dbReference type="ARBA" id="ARBA00022840"/>
    </source>
</evidence>
<evidence type="ECO:0000313" key="10">
    <source>
        <dbReference type="Proteomes" id="UP000628736"/>
    </source>
</evidence>
<feature type="domain" description="Four-carbon acid sugar kinase nucleotide binding" evidence="8">
    <location>
        <begin position="239"/>
        <end position="406"/>
    </location>
</feature>
<evidence type="ECO:0000256" key="1">
    <source>
        <dbReference type="ARBA" id="ARBA00005715"/>
    </source>
</evidence>
<dbReference type="Proteomes" id="UP000628736">
    <property type="component" value="Unassembled WGS sequence"/>
</dbReference>
<evidence type="ECO:0000313" key="9">
    <source>
        <dbReference type="EMBL" id="MBC5721862.1"/>
    </source>
</evidence>
<dbReference type="SUPFAM" id="SSF142764">
    <property type="entry name" value="YgbK-like"/>
    <property type="match status" value="1"/>
</dbReference>
<keyword evidence="6" id="KW-0119">Carbohydrate metabolism</keyword>
<dbReference type="EMBL" id="JACOPO010000002">
    <property type="protein sequence ID" value="MBC5721862.1"/>
    <property type="molecule type" value="Genomic_DNA"/>
</dbReference>
<keyword evidence="2" id="KW-0808">Transferase</keyword>
<comment type="similarity">
    <text evidence="1">Belongs to the four-carbon acid sugar kinase family.</text>
</comment>
<evidence type="ECO:0000259" key="7">
    <source>
        <dbReference type="Pfam" id="PF07005"/>
    </source>
</evidence>
<sequence>MIKLLVIADDFTGALDTGIQFKAKGTLVRVYTPQNQNIFAGLEQGVQVLIIVAETRHMPPAEAGEIVAKIVSQAQQASVSCIYKKIDSALRGNIGSELSAMRAAAHGKQLHFIPAFPKMNRVTVNGIHYIGQVPVADSVFGSDPFEPVRHSNIQNIIGEQSNIPTYLVAAGEDIPDKEGILIYDAVTDEDLLQIAQRLNDCHQLKLLAGCAGLAAVLPKLLNLTQYDCRRPAMNPRLITVCGSINPITIEQLDTAEKNGMHRIRLTPQQKLDPTWLESEDGECVLAQWLNKLQHSTAAIIDCGGPEEAEETRSYALTRDMNIEATRSAIAQSMGRLLERMLEGGLEATLMLTGGDTLLAFMREINQDSLIPVCELVPGVVLSRTEYNGKRIDLISKSGGFGSAELLTDLAKIIAHSGEEELVC</sequence>
<dbReference type="InterPro" id="IPR042213">
    <property type="entry name" value="NBD_C_sf"/>
</dbReference>
<feature type="domain" description="Four-carbon acid sugar kinase N-terminal" evidence="7">
    <location>
        <begin position="4"/>
        <end position="216"/>
    </location>
</feature>
<comment type="caution">
    <text evidence="9">The sequence shown here is derived from an EMBL/GenBank/DDBJ whole genome shotgun (WGS) entry which is preliminary data.</text>
</comment>
<keyword evidence="10" id="KW-1185">Reference proteome</keyword>
<dbReference type="InterPro" id="IPR010737">
    <property type="entry name" value="4-carb_acid_sugar_kinase_N"/>
</dbReference>
<evidence type="ECO:0000256" key="4">
    <source>
        <dbReference type="ARBA" id="ARBA00022777"/>
    </source>
</evidence>
<evidence type="ECO:0000259" key="8">
    <source>
        <dbReference type="Pfam" id="PF17042"/>
    </source>
</evidence>
<dbReference type="AlphaFoldDB" id="A0A8J6J8H4"/>
<dbReference type="InterPro" id="IPR031475">
    <property type="entry name" value="NBD_C"/>
</dbReference>
<dbReference type="Pfam" id="PF07005">
    <property type="entry name" value="SBD_N"/>
    <property type="match status" value="1"/>
</dbReference>
<dbReference type="GO" id="GO:0005524">
    <property type="term" value="F:ATP binding"/>
    <property type="evidence" value="ECO:0007669"/>
    <property type="project" value="UniProtKB-KW"/>
</dbReference>
<organism evidence="9 10">
    <name type="scientific">Flintibacter hominis</name>
    <dbReference type="NCBI Taxonomy" id="2763048"/>
    <lineage>
        <taxon>Bacteria</taxon>
        <taxon>Bacillati</taxon>
        <taxon>Bacillota</taxon>
        <taxon>Clostridia</taxon>
        <taxon>Eubacteriales</taxon>
        <taxon>Flintibacter</taxon>
    </lineage>
</organism>
<evidence type="ECO:0000256" key="3">
    <source>
        <dbReference type="ARBA" id="ARBA00022741"/>
    </source>
</evidence>
<reference evidence="9" key="1">
    <citation type="submission" date="2020-08" db="EMBL/GenBank/DDBJ databases">
        <title>Genome public.</title>
        <authorList>
            <person name="Liu C."/>
            <person name="Sun Q."/>
        </authorList>
    </citation>
    <scope>NUCLEOTIDE SEQUENCE</scope>
    <source>
        <strain evidence="9">NSJ-23</strain>
    </source>
</reference>
<keyword evidence="3" id="KW-0547">Nucleotide-binding</keyword>
<keyword evidence="4 9" id="KW-0418">Kinase</keyword>